<dbReference type="GO" id="GO:0004519">
    <property type="term" value="F:endonuclease activity"/>
    <property type="evidence" value="ECO:0007669"/>
    <property type="project" value="UniProtKB-UniRule"/>
</dbReference>
<dbReference type="Pfam" id="PF01223">
    <property type="entry name" value="Endonuclease_NS"/>
    <property type="match status" value="1"/>
</dbReference>
<feature type="compositionally biased region" description="Polar residues" evidence="8">
    <location>
        <begin position="138"/>
        <end position="148"/>
    </location>
</feature>
<feature type="signal peptide" evidence="9">
    <location>
        <begin position="1"/>
        <end position="23"/>
    </location>
</feature>
<dbReference type="InterPro" id="IPR018524">
    <property type="entry name" value="DNA/RNA_endonuclease_AS"/>
</dbReference>
<evidence type="ECO:0000256" key="4">
    <source>
        <dbReference type="ARBA" id="ARBA00022759"/>
    </source>
</evidence>
<dbReference type="GO" id="GO:0046872">
    <property type="term" value="F:metal ion binding"/>
    <property type="evidence" value="ECO:0007669"/>
    <property type="project" value="UniProtKB-KW"/>
</dbReference>
<dbReference type="SUPFAM" id="SSF54060">
    <property type="entry name" value="His-Me finger endonucleases"/>
    <property type="match status" value="1"/>
</dbReference>
<gene>
    <name evidence="11" type="ORF">CBM2613_U10062</name>
</gene>
<feature type="active site" description="Proton acceptor" evidence="6">
    <location>
        <position position="119"/>
    </location>
</feature>
<dbReference type="InterPro" id="IPR044925">
    <property type="entry name" value="His-Me_finger_sf"/>
</dbReference>
<protein>
    <recommendedName>
        <fullName evidence="7">Endonuclease</fullName>
        <ecNumber evidence="7">3.1.30.-</ecNumber>
    </recommendedName>
</protein>
<evidence type="ECO:0000313" key="12">
    <source>
        <dbReference type="Proteomes" id="UP000256952"/>
    </source>
</evidence>
<evidence type="ECO:0000256" key="3">
    <source>
        <dbReference type="ARBA" id="ARBA00022723"/>
    </source>
</evidence>
<keyword evidence="4 7" id="KW-0255">Endonuclease</keyword>
<comment type="cofactor">
    <cofactor evidence="7">
        <name>Mg(2+)</name>
        <dbReference type="ChEBI" id="CHEBI:18420"/>
    </cofactor>
</comment>
<dbReference type="PANTHER" id="PTHR13966:SF5">
    <property type="entry name" value="ENDONUCLEASE G, MITOCHONDRIAL"/>
    <property type="match status" value="1"/>
</dbReference>
<comment type="similarity">
    <text evidence="1 7">Belongs to the DNA/RNA non-specific endonuclease family.</text>
</comment>
<organism evidence="11 12">
    <name type="scientific">Cupriavidus taiwanensis</name>
    <dbReference type="NCBI Taxonomy" id="164546"/>
    <lineage>
        <taxon>Bacteria</taxon>
        <taxon>Pseudomonadati</taxon>
        <taxon>Pseudomonadota</taxon>
        <taxon>Betaproteobacteria</taxon>
        <taxon>Burkholderiales</taxon>
        <taxon>Burkholderiaceae</taxon>
        <taxon>Cupriavidus</taxon>
    </lineage>
</organism>
<feature type="region of interest" description="Disordered" evidence="8">
    <location>
        <begin position="129"/>
        <end position="162"/>
    </location>
</feature>
<evidence type="ECO:0000256" key="7">
    <source>
        <dbReference type="RuleBase" id="RU366055"/>
    </source>
</evidence>
<dbReference type="InterPro" id="IPR001604">
    <property type="entry name" value="Endo_G_ENPP1-like_dom"/>
</dbReference>
<dbReference type="InterPro" id="IPR040255">
    <property type="entry name" value="Non-specific_endonuclease"/>
</dbReference>
<dbReference type="Proteomes" id="UP000256952">
    <property type="component" value="Unassembled WGS sequence"/>
</dbReference>
<keyword evidence="9" id="KW-0732">Signal</keyword>
<feature type="chain" id="PRO_5016994627" description="Endonuclease" evidence="9">
    <location>
        <begin position="24"/>
        <end position="244"/>
    </location>
</feature>
<dbReference type="EMBL" id="OFTH01000052">
    <property type="protein sequence ID" value="SOZ75160.1"/>
    <property type="molecule type" value="Genomic_DNA"/>
</dbReference>
<dbReference type="EC" id="3.1.30.-" evidence="7"/>
<accession>A0A375EDG4</accession>
<keyword evidence="3 7" id="KW-0479">Metal-binding</keyword>
<dbReference type="PANTHER" id="PTHR13966">
    <property type="entry name" value="ENDONUCLEASE RELATED"/>
    <property type="match status" value="1"/>
</dbReference>
<evidence type="ECO:0000259" key="10">
    <source>
        <dbReference type="Pfam" id="PF01223"/>
    </source>
</evidence>
<evidence type="ECO:0000256" key="9">
    <source>
        <dbReference type="SAM" id="SignalP"/>
    </source>
</evidence>
<evidence type="ECO:0000313" key="11">
    <source>
        <dbReference type="EMBL" id="SOZ75160.1"/>
    </source>
</evidence>
<evidence type="ECO:0000256" key="1">
    <source>
        <dbReference type="ARBA" id="ARBA00010052"/>
    </source>
</evidence>
<evidence type="ECO:0000256" key="5">
    <source>
        <dbReference type="ARBA" id="ARBA00022801"/>
    </source>
</evidence>
<sequence>MLRTIAASTLAFVLCFSAGEASARDSLQSACPQVFADGRPPAIGRHAENRLLCFRAYALMHSARTRTAVWSAEHLTRAAVDAARDLPRDSDFYEEPRLARNERASLNDYGRGAGFDRGHLAPSAILATRHPRRRASAWRTSSHSTRSPTGAHGATSRHRPGAWCARSAPPTWSPALRLSGTPARCEAVFRSRTSCGRPSTCPGWAPRPTSRAMTRPRLTASRASRSWLTSSAWTRFRRCRRPCA</sequence>
<proteinExistence type="inferred from homology"/>
<feature type="domain" description="DNA/RNA non-specific endonuclease/pyrophosphatase/phosphodiesterase" evidence="10">
    <location>
        <begin position="49"/>
        <end position="126"/>
    </location>
</feature>
<evidence type="ECO:0000256" key="6">
    <source>
        <dbReference type="PIRSR" id="PIRSR640255-1"/>
    </source>
</evidence>
<keyword evidence="2 7" id="KW-0540">Nuclease</keyword>
<dbReference type="AlphaFoldDB" id="A0A375EDG4"/>
<reference evidence="12" key="1">
    <citation type="submission" date="2018-01" db="EMBL/GenBank/DDBJ databases">
        <authorList>
            <person name="Gaut B.S."/>
            <person name="Morton B.R."/>
            <person name="Clegg M.T."/>
            <person name="Duvall M.R."/>
        </authorList>
    </citation>
    <scope>NUCLEOTIDE SEQUENCE [LARGE SCALE GENOMIC DNA]</scope>
</reference>
<evidence type="ECO:0000256" key="2">
    <source>
        <dbReference type="ARBA" id="ARBA00022722"/>
    </source>
</evidence>
<dbReference type="GO" id="GO:0003676">
    <property type="term" value="F:nucleic acid binding"/>
    <property type="evidence" value="ECO:0007669"/>
    <property type="project" value="InterPro"/>
</dbReference>
<dbReference type="InterPro" id="IPR044929">
    <property type="entry name" value="DNA/RNA_non-sp_Endonuclease_sf"/>
</dbReference>
<dbReference type="GO" id="GO:0016787">
    <property type="term" value="F:hydrolase activity"/>
    <property type="evidence" value="ECO:0007669"/>
    <property type="project" value="UniProtKB-KW"/>
</dbReference>
<dbReference type="Gene3D" id="3.40.570.10">
    <property type="entry name" value="Extracellular Endonuclease, subunit A"/>
    <property type="match status" value="1"/>
</dbReference>
<keyword evidence="5 7" id="KW-0378">Hydrolase</keyword>
<name>A0A375EDG4_9BURK</name>
<evidence type="ECO:0000256" key="8">
    <source>
        <dbReference type="SAM" id="MobiDB-lite"/>
    </source>
</evidence>
<comment type="caution">
    <text evidence="11">The sequence shown here is derived from an EMBL/GenBank/DDBJ whole genome shotgun (WGS) entry which is preliminary data.</text>
</comment>
<dbReference type="PROSITE" id="PS01070">
    <property type="entry name" value="NUCLEASE_NON_SPEC"/>
    <property type="match status" value="1"/>
</dbReference>